<keyword evidence="2 6" id="KW-0949">S-adenosyl-L-methionine</keyword>
<feature type="binding site" evidence="6">
    <location>
        <position position="156"/>
    </location>
    <ligand>
        <name>[4Fe-4S] cluster</name>
        <dbReference type="ChEBI" id="CHEBI:49883"/>
        <note>4Fe-4S-S-AdoMet</note>
    </ligand>
</feature>
<evidence type="ECO:0000256" key="4">
    <source>
        <dbReference type="ARBA" id="ARBA00023004"/>
    </source>
</evidence>
<dbReference type="PIRSF" id="PIRSF004869">
    <property type="entry name" value="PflX_prd"/>
    <property type="match status" value="1"/>
</dbReference>
<comment type="cofactor">
    <cofactor evidence="6">
        <name>[4Fe-4S] cluster</name>
        <dbReference type="ChEBI" id="CHEBI:49883"/>
    </cofactor>
    <text evidence="6">Binds 1 [4Fe-4S] cluster. The cluster is coordinated with 3 cysteines and an exchangeable S-adenosyl-L-methionine.</text>
</comment>
<evidence type="ECO:0000256" key="5">
    <source>
        <dbReference type="ARBA" id="ARBA00023014"/>
    </source>
</evidence>
<dbReference type="PANTHER" id="PTHR30352:SF22">
    <property type="entry name" value="PYRUVATE FORMATE-LYASE ACTIVATING ENZYME HOMOLOG"/>
    <property type="match status" value="1"/>
</dbReference>
<reference evidence="8 9" key="1">
    <citation type="submission" date="2018-06" db="EMBL/GenBank/DDBJ databases">
        <title>Extensive metabolic versatility and redundancy in microbially diverse, dynamic hydrothermal sediments.</title>
        <authorList>
            <person name="Dombrowski N."/>
            <person name="Teske A."/>
            <person name="Baker B.J."/>
        </authorList>
    </citation>
    <scope>NUCLEOTIDE SEQUENCE [LARGE SCALE GENOMIC DNA]</scope>
    <source>
        <strain evidence="8">B20_G2</strain>
    </source>
</reference>
<dbReference type="PROSITE" id="PS51918">
    <property type="entry name" value="RADICAL_SAM"/>
    <property type="match status" value="1"/>
</dbReference>
<dbReference type="PANTHER" id="PTHR30352">
    <property type="entry name" value="PYRUVATE FORMATE-LYASE-ACTIVATING ENZYME"/>
    <property type="match status" value="1"/>
</dbReference>
<evidence type="ECO:0000313" key="9">
    <source>
        <dbReference type="Proteomes" id="UP000269499"/>
    </source>
</evidence>
<dbReference type="Proteomes" id="UP000269499">
    <property type="component" value="Unassembled WGS sequence"/>
</dbReference>
<keyword evidence="4 6" id="KW-0408">Iron</keyword>
<evidence type="ECO:0000256" key="3">
    <source>
        <dbReference type="ARBA" id="ARBA00022723"/>
    </source>
</evidence>
<dbReference type="CDD" id="cd01335">
    <property type="entry name" value="Radical_SAM"/>
    <property type="match status" value="1"/>
</dbReference>
<dbReference type="SUPFAM" id="SSF102114">
    <property type="entry name" value="Radical SAM enzymes"/>
    <property type="match status" value="1"/>
</dbReference>
<evidence type="ECO:0000256" key="2">
    <source>
        <dbReference type="ARBA" id="ARBA00022691"/>
    </source>
</evidence>
<dbReference type="InterPro" id="IPR058240">
    <property type="entry name" value="rSAM_sf"/>
</dbReference>
<evidence type="ECO:0000256" key="1">
    <source>
        <dbReference type="ARBA" id="ARBA00022485"/>
    </source>
</evidence>
<dbReference type="SFLD" id="SFLDS00029">
    <property type="entry name" value="Radical_SAM"/>
    <property type="match status" value="1"/>
</dbReference>
<protein>
    <submittedName>
        <fullName evidence="8">Radical SAM protein</fullName>
    </submittedName>
</protein>
<gene>
    <name evidence="8" type="ORF">DRJ26_04075</name>
</gene>
<evidence type="ECO:0000256" key="6">
    <source>
        <dbReference type="PIRSR" id="PIRSR004869-50"/>
    </source>
</evidence>
<comment type="caution">
    <text evidence="8">The sequence shown here is derived from an EMBL/GenBank/DDBJ whole genome shotgun (WGS) entry which is preliminary data.</text>
</comment>
<proteinExistence type="predicted"/>
<dbReference type="GO" id="GO:0046872">
    <property type="term" value="F:metal ion binding"/>
    <property type="evidence" value="ECO:0007669"/>
    <property type="project" value="UniProtKB-KW"/>
</dbReference>
<dbReference type="InterPro" id="IPR016431">
    <property type="entry name" value="Pyrv-formate_lyase-activ_prd"/>
</dbReference>
<feature type="binding site" evidence="6">
    <location>
        <position position="159"/>
    </location>
    <ligand>
        <name>[4Fe-4S] cluster</name>
        <dbReference type="ChEBI" id="CHEBI:49883"/>
        <note>4Fe-4S-S-AdoMet</note>
    </ligand>
</feature>
<dbReference type="AlphaFoldDB" id="A0A497EZV3"/>
<dbReference type="InterPro" id="IPR013785">
    <property type="entry name" value="Aldolase_TIM"/>
</dbReference>
<feature type="domain" description="Radical SAM core" evidence="7">
    <location>
        <begin position="135"/>
        <end position="362"/>
    </location>
</feature>
<keyword evidence="3 6" id="KW-0479">Metal-binding</keyword>
<accession>A0A497EZV3</accession>
<sequence length="376" mass="41699">MTLREKTCKVCGKKSKLISSTLGVCKDCLIEKPDEALPVAMKAHEESKKKFGLPSKPPRGPGIKCGTCANECIIPPNSSGYCGLVKNENGKLVRLAGTPDKGVLEWYYDPIPTNCVGAWICPGCTGRGYPKYAYKPGPEYGYYNLAVFYGACSLDCLYCQNWHYRKLTSSLSPLMSAEELADKVYNKVSCICFFGGDPSPQMPHAIKVSELAIEKAKKWNGIMRICWETNGMMNPKLAEKAFELSLISGGNVKFDLKAWNENVYMALCGVSNKPVFKNLEMLGKRINERKNPPLMIASTLLVPGYVDADEVEQIAGFLADIDPEIPYTLLAFYGEYMMRDLPPTSRRHALECVKAAKRAGLENIHIGNIHLLGDYY</sequence>
<keyword evidence="1" id="KW-0004">4Fe-4S</keyword>
<dbReference type="InterPro" id="IPR034457">
    <property type="entry name" value="Organic_radical-activating"/>
</dbReference>
<dbReference type="InterPro" id="IPR007197">
    <property type="entry name" value="rSAM"/>
</dbReference>
<dbReference type="Pfam" id="PF04055">
    <property type="entry name" value="Radical_SAM"/>
    <property type="match status" value="1"/>
</dbReference>
<organism evidence="8 9">
    <name type="scientific">Thermoproteota archaeon</name>
    <dbReference type="NCBI Taxonomy" id="2056631"/>
    <lineage>
        <taxon>Archaea</taxon>
        <taxon>Thermoproteota</taxon>
    </lineage>
</organism>
<name>A0A497EZV3_9CREN</name>
<keyword evidence="5 6" id="KW-0411">Iron-sulfur</keyword>
<dbReference type="GO" id="GO:0003824">
    <property type="term" value="F:catalytic activity"/>
    <property type="evidence" value="ECO:0007669"/>
    <property type="project" value="InterPro"/>
</dbReference>
<dbReference type="Gene3D" id="3.20.20.70">
    <property type="entry name" value="Aldolase class I"/>
    <property type="match status" value="1"/>
</dbReference>
<evidence type="ECO:0000259" key="7">
    <source>
        <dbReference type="PROSITE" id="PS51918"/>
    </source>
</evidence>
<feature type="binding site" evidence="6">
    <location>
        <position position="152"/>
    </location>
    <ligand>
        <name>[4Fe-4S] cluster</name>
        <dbReference type="ChEBI" id="CHEBI:49883"/>
        <note>4Fe-4S-S-AdoMet</note>
    </ligand>
</feature>
<dbReference type="GO" id="GO:0051539">
    <property type="term" value="F:4 iron, 4 sulfur cluster binding"/>
    <property type="evidence" value="ECO:0007669"/>
    <property type="project" value="UniProtKB-KW"/>
</dbReference>
<dbReference type="EMBL" id="QMRA01000090">
    <property type="protein sequence ID" value="RLE52933.1"/>
    <property type="molecule type" value="Genomic_DNA"/>
</dbReference>
<evidence type="ECO:0000313" key="8">
    <source>
        <dbReference type="EMBL" id="RLE52933.1"/>
    </source>
</evidence>